<dbReference type="HOGENOM" id="CLU_1346475_0_0_2"/>
<dbReference type="RefSeq" id="WP_011752466.1">
    <property type="nucleotide sequence ID" value="NC_008698.1"/>
</dbReference>
<sequence>MSYESPREKAQKRAKLLKRIVEDLDAIRALRLFNTSDTIRLISRAGLEDELWEKTKSSLREIALILVNHPDFRKIERADRISTYMFVASFVASLTALILMLLNVNIVLSYLVLLASLIILNASYIGKLYVGVSVRRVYMERRSDVEKHGELLKKAAENALSKLRGELRKAGMDPSQVTFKLYFNDYSPLKQVGSSKGMHKLTYK</sequence>
<accession>A1RYC1</accession>
<reference evidence="3" key="1">
    <citation type="journal article" date="2008" name="J. Bacteriol.">
        <title>Genome sequence of Thermofilum pendens reveals an exceptional loss of biosynthetic pathways without genome reduction.</title>
        <authorList>
            <person name="Anderson I."/>
            <person name="Rodriguez J."/>
            <person name="Susanti D."/>
            <person name="Porat I."/>
            <person name="Reich C."/>
            <person name="Ulrich L.E."/>
            <person name="Elkins J.G."/>
            <person name="Mavromatis K."/>
            <person name="Lykidis A."/>
            <person name="Kim E."/>
            <person name="Thompson L.S."/>
            <person name="Nolan M."/>
            <person name="Land M."/>
            <person name="Copeland A."/>
            <person name="Lapidus A."/>
            <person name="Lucas S."/>
            <person name="Detter C."/>
            <person name="Zhulin I.B."/>
            <person name="Olsen G.J."/>
            <person name="Whitman W."/>
            <person name="Mukhopadhyay B."/>
            <person name="Bristow J."/>
            <person name="Kyrpides N."/>
        </authorList>
    </citation>
    <scope>NUCLEOTIDE SEQUENCE [LARGE SCALE GENOMIC DNA]</scope>
    <source>
        <strain evidence="3">DSM 2475 / Hrk 5</strain>
    </source>
</reference>
<dbReference type="eggNOG" id="arCOG14823">
    <property type="taxonomic scope" value="Archaea"/>
</dbReference>
<evidence type="ECO:0000313" key="3">
    <source>
        <dbReference type="Proteomes" id="UP000000641"/>
    </source>
</evidence>
<dbReference type="EnsemblBacteria" id="ABL78201">
    <property type="protein sequence ID" value="ABL78201"/>
    <property type="gene ID" value="Tpen_0799"/>
</dbReference>
<dbReference type="EMBL" id="CP000505">
    <property type="protein sequence ID" value="ABL78201.1"/>
    <property type="molecule type" value="Genomic_DNA"/>
</dbReference>
<organism evidence="2 3">
    <name type="scientific">Thermofilum pendens (strain DSM 2475 / Hrk 5)</name>
    <dbReference type="NCBI Taxonomy" id="368408"/>
    <lineage>
        <taxon>Archaea</taxon>
        <taxon>Thermoproteota</taxon>
        <taxon>Thermoprotei</taxon>
        <taxon>Thermofilales</taxon>
        <taxon>Thermofilaceae</taxon>
        <taxon>Thermofilum</taxon>
    </lineage>
</organism>
<dbReference type="OrthoDB" id="31525at2157"/>
<keyword evidence="1" id="KW-1133">Transmembrane helix</keyword>
<dbReference type="GeneID" id="4601260"/>
<keyword evidence="3" id="KW-1185">Reference proteome</keyword>
<feature type="transmembrane region" description="Helical" evidence="1">
    <location>
        <begin position="83"/>
        <end position="102"/>
    </location>
</feature>
<dbReference type="KEGG" id="tpe:Tpen_0799"/>
<protein>
    <submittedName>
        <fullName evidence="2">Uncharacterized protein</fullName>
    </submittedName>
</protein>
<keyword evidence="1" id="KW-0472">Membrane</keyword>
<dbReference type="STRING" id="368408.Tpen_0799"/>
<gene>
    <name evidence="2" type="ordered locus">Tpen_0799</name>
</gene>
<proteinExistence type="predicted"/>
<evidence type="ECO:0000313" key="2">
    <source>
        <dbReference type="EMBL" id="ABL78201.1"/>
    </source>
</evidence>
<keyword evidence="1" id="KW-0812">Transmembrane</keyword>
<name>A1RYC1_THEPD</name>
<feature type="transmembrane region" description="Helical" evidence="1">
    <location>
        <begin position="108"/>
        <end position="132"/>
    </location>
</feature>
<dbReference type="Proteomes" id="UP000000641">
    <property type="component" value="Chromosome"/>
</dbReference>
<evidence type="ECO:0000256" key="1">
    <source>
        <dbReference type="SAM" id="Phobius"/>
    </source>
</evidence>
<dbReference type="AlphaFoldDB" id="A1RYC1"/>